<keyword evidence="3" id="KW-1185">Reference proteome</keyword>
<dbReference type="Pfam" id="PF03992">
    <property type="entry name" value="ABM"/>
    <property type="match status" value="1"/>
</dbReference>
<dbReference type="Gene3D" id="3.30.70.100">
    <property type="match status" value="1"/>
</dbReference>
<name>A0ABU4TLC2_9PSEU</name>
<keyword evidence="2" id="KW-0560">Oxidoreductase</keyword>
<dbReference type="EMBL" id="JAXAVV010000002">
    <property type="protein sequence ID" value="MDX8048661.1"/>
    <property type="molecule type" value="Genomic_DNA"/>
</dbReference>
<organism evidence="2 3">
    <name type="scientific">Lentzea kristufekii</name>
    <dbReference type="NCBI Taxonomy" id="3095430"/>
    <lineage>
        <taxon>Bacteria</taxon>
        <taxon>Bacillati</taxon>
        <taxon>Actinomycetota</taxon>
        <taxon>Actinomycetes</taxon>
        <taxon>Pseudonocardiales</taxon>
        <taxon>Pseudonocardiaceae</taxon>
        <taxon>Lentzea</taxon>
    </lineage>
</organism>
<sequence>MATAVELTRFRVAPENVEALLAARPGMIADFEADREGFLGARLVRLPGGEWLDIVEWRSSEDYAASSRKGPNLPGIKGFFAAIDSLVTAEEGVLSE</sequence>
<dbReference type="Proteomes" id="UP001271792">
    <property type="component" value="Unassembled WGS sequence"/>
</dbReference>
<reference evidence="2 3" key="1">
    <citation type="submission" date="2023-11" db="EMBL/GenBank/DDBJ databases">
        <title>Lentzea sokolovensis, sp. nov., Lentzea kristufkii, sp. nov., and Lentzea miocenensis, sp. nov., rare actinobacteria from Sokolov Coal Basin, Miocene lacustrine sediment, Czech Republic.</title>
        <authorList>
            <person name="Lara A."/>
            <person name="Kotroba L."/>
            <person name="Nouioui I."/>
            <person name="Neumann-Schaal M."/>
            <person name="Mast Y."/>
            <person name="Chronakova A."/>
        </authorList>
    </citation>
    <scope>NUCLEOTIDE SEQUENCE [LARGE SCALE GENOMIC DNA]</scope>
    <source>
        <strain evidence="2 3">BCCO 10_0798</strain>
    </source>
</reference>
<evidence type="ECO:0000313" key="3">
    <source>
        <dbReference type="Proteomes" id="UP001271792"/>
    </source>
</evidence>
<accession>A0ABU4TLC2</accession>
<gene>
    <name evidence="2" type="ORF">SK571_04660</name>
</gene>
<keyword evidence="2" id="KW-0503">Monooxygenase</keyword>
<dbReference type="InterPro" id="IPR011008">
    <property type="entry name" value="Dimeric_a/b-barrel"/>
</dbReference>
<proteinExistence type="predicted"/>
<dbReference type="RefSeq" id="WP_319982776.1">
    <property type="nucleotide sequence ID" value="NZ_JAXAVV010000002.1"/>
</dbReference>
<feature type="domain" description="ABM" evidence="1">
    <location>
        <begin position="6"/>
        <end position="66"/>
    </location>
</feature>
<evidence type="ECO:0000259" key="1">
    <source>
        <dbReference type="Pfam" id="PF03992"/>
    </source>
</evidence>
<evidence type="ECO:0000313" key="2">
    <source>
        <dbReference type="EMBL" id="MDX8048661.1"/>
    </source>
</evidence>
<dbReference type="InterPro" id="IPR007138">
    <property type="entry name" value="ABM_dom"/>
</dbReference>
<protein>
    <submittedName>
        <fullName evidence="2">Antibiotic biosynthesis monooxygenase</fullName>
    </submittedName>
</protein>
<dbReference type="GO" id="GO:0004497">
    <property type="term" value="F:monooxygenase activity"/>
    <property type="evidence" value="ECO:0007669"/>
    <property type="project" value="UniProtKB-KW"/>
</dbReference>
<dbReference type="SUPFAM" id="SSF54909">
    <property type="entry name" value="Dimeric alpha+beta barrel"/>
    <property type="match status" value="1"/>
</dbReference>
<comment type="caution">
    <text evidence="2">The sequence shown here is derived from an EMBL/GenBank/DDBJ whole genome shotgun (WGS) entry which is preliminary data.</text>
</comment>